<evidence type="ECO:0000259" key="3">
    <source>
        <dbReference type="Pfam" id="PF25137"/>
    </source>
</evidence>
<sequence>MRLLKLQPDVYKFDSFKEFAEEFKIGKGDLLFTHEFIYQEFIKQLNLEAEVLFQEKYGTGEPSDEMINAIFEDVNKLEFNRIIAVGGGSVVDIAKLFVLKDAKDVLELFEKRVPLIKEKELIIIPTTCGTGSEVTNISMTSIKAKKTKMGLAVDELYADYAVLIPELVKGLPYSFFVTSSIDALVHAVESYVSPKSNPVTEMFGVKAMELILSGYKQILEHGRDYRTQIIEDFVVASNYAGIAFGNTGVGAVHAISYPISGIYHVPHGEANYLFFTEVFKNYQRKNPEGKIKELNKILAGILKVDQEDVYDEITSILDKLLSVKPLREYGMKEEEKRAFAKSVIENQQRLLVNNYVSLSEEEIFSIYENLF</sequence>
<proteinExistence type="predicted"/>
<dbReference type="PANTHER" id="PTHR11496:SF83">
    <property type="entry name" value="HYDROXYACID-OXOACID TRANSHYDROGENASE, MITOCHONDRIAL"/>
    <property type="match status" value="1"/>
</dbReference>
<dbReference type="Gene3D" id="3.40.50.1970">
    <property type="match status" value="1"/>
</dbReference>
<dbReference type="InterPro" id="IPR056798">
    <property type="entry name" value="ADH_Fe_C"/>
</dbReference>
<dbReference type="InterPro" id="IPR039697">
    <property type="entry name" value="Alcohol_dehydrogenase_Fe"/>
</dbReference>
<evidence type="ECO:0000313" key="4">
    <source>
        <dbReference type="EMBL" id="MCY6371908.1"/>
    </source>
</evidence>
<comment type="caution">
    <text evidence="4">The sequence shown here is derived from an EMBL/GenBank/DDBJ whole genome shotgun (WGS) entry which is preliminary data.</text>
</comment>
<reference evidence="4" key="1">
    <citation type="submission" date="2022-12" db="EMBL/GenBank/DDBJ databases">
        <authorList>
            <person name="Wang J."/>
        </authorList>
    </citation>
    <scope>NUCLEOTIDE SEQUENCE</scope>
    <source>
        <strain evidence="4">HY-42-06</strain>
    </source>
</reference>
<organism evidence="4 5">
    <name type="scientific">Clostridium ganghwense</name>
    <dbReference type="NCBI Taxonomy" id="312089"/>
    <lineage>
        <taxon>Bacteria</taxon>
        <taxon>Bacillati</taxon>
        <taxon>Bacillota</taxon>
        <taxon>Clostridia</taxon>
        <taxon>Eubacteriales</taxon>
        <taxon>Clostridiaceae</taxon>
        <taxon>Clostridium</taxon>
    </lineage>
</organism>
<dbReference type="InterPro" id="IPR018211">
    <property type="entry name" value="ADH_Fe_CS"/>
</dbReference>
<protein>
    <submittedName>
        <fullName evidence="4">4-hydroxybutyrate dehydrogenase</fullName>
    </submittedName>
</protein>
<dbReference type="EMBL" id="JAPQES010000005">
    <property type="protein sequence ID" value="MCY6371908.1"/>
    <property type="molecule type" value="Genomic_DNA"/>
</dbReference>
<keyword evidence="1" id="KW-0560">Oxidoreductase</keyword>
<feature type="domain" description="Alcohol dehydrogenase iron-type/glycerol dehydrogenase GldA" evidence="2">
    <location>
        <begin position="14"/>
        <end position="165"/>
    </location>
</feature>
<dbReference type="Proteomes" id="UP001079657">
    <property type="component" value="Unassembled WGS sequence"/>
</dbReference>
<accession>A0ABT4CTZ5</accession>
<name>A0ABT4CTZ5_9CLOT</name>
<dbReference type="InterPro" id="IPR001670">
    <property type="entry name" value="ADH_Fe/GldA"/>
</dbReference>
<dbReference type="SUPFAM" id="SSF56796">
    <property type="entry name" value="Dehydroquinate synthase-like"/>
    <property type="match status" value="1"/>
</dbReference>
<dbReference type="CDD" id="cd14860">
    <property type="entry name" value="4HBD_NAD"/>
    <property type="match status" value="1"/>
</dbReference>
<evidence type="ECO:0000259" key="2">
    <source>
        <dbReference type="Pfam" id="PF00465"/>
    </source>
</evidence>
<dbReference type="Pfam" id="PF25137">
    <property type="entry name" value="ADH_Fe_C"/>
    <property type="match status" value="1"/>
</dbReference>
<dbReference type="PANTHER" id="PTHR11496">
    <property type="entry name" value="ALCOHOL DEHYDROGENASE"/>
    <property type="match status" value="1"/>
</dbReference>
<feature type="domain" description="Fe-containing alcohol dehydrogenase-like C-terminal" evidence="3">
    <location>
        <begin position="177"/>
        <end position="370"/>
    </location>
</feature>
<gene>
    <name evidence="4" type="ORF">OXH55_14775</name>
</gene>
<dbReference type="Pfam" id="PF00465">
    <property type="entry name" value="Fe-ADH"/>
    <property type="match status" value="1"/>
</dbReference>
<evidence type="ECO:0000256" key="1">
    <source>
        <dbReference type="ARBA" id="ARBA00023002"/>
    </source>
</evidence>
<dbReference type="RefSeq" id="WP_268050806.1">
    <property type="nucleotide sequence ID" value="NZ_JAPQES010000005.1"/>
</dbReference>
<dbReference type="Gene3D" id="1.20.1090.10">
    <property type="entry name" value="Dehydroquinate synthase-like - alpha domain"/>
    <property type="match status" value="1"/>
</dbReference>
<dbReference type="PROSITE" id="PS00060">
    <property type="entry name" value="ADH_IRON_2"/>
    <property type="match status" value="1"/>
</dbReference>
<keyword evidence="5" id="KW-1185">Reference proteome</keyword>
<evidence type="ECO:0000313" key="5">
    <source>
        <dbReference type="Proteomes" id="UP001079657"/>
    </source>
</evidence>